<sequence>MFGMNAVTFAASVNDVLGFDLGRKMEARVAALTDELVSWLEKKENDGRERFLIFHTFSNTGWLAYGSILNMLHDRVELVEKIKGCVVDSGGDPELDPKVWAAGFTTAMLKKQSSAVNSSFEAEDIQNRAANVNIDVKEPLFIEGLLLTLFEKLFMYLLELPDIKNSKNNSGVGLNQSNSTTPTSVHGNKVIFTASEVLPKLKDVPNSEKESLLIRKLNMCCVVFDFTDLTTNLKKRRSKDRSWLNL</sequence>
<dbReference type="PANTHER" id="PTHR12265">
    <property type="entry name" value="TRANSMEMBRANE PROTEIN 53"/>
    <property type="match status" value="1"/>
</dbReference>
<dbReference type="GO" id="GO:0007165">
    <property type="term" value="P:signal transduction"/>
    <property type="evidence" value="ECO:0007669"/>
    <property type="project" value="InterPro"/>
</dbReference>
<dbReference type="OrthoDB" id="77878at2759"/>
<keyword evidence="2" id="KW-1185">Reference proteome</keyword>
<dbReference type="EMBL" id="SZYD01000011">
    <property type="protein sequence ID" value="KAD4888448.1"/>
    <property type="molecule type" value="Genomic_DNA"/>
</dbReference>
<evidence type="ECO:0000313" key="2">
    <source>
        <dbReference type="Proteomes" id="UP000326396"/>
    </source>
</evidence>
<dbReference type="GO" id="GO:0000159">
    <property type="term" value="C:protein phosphatase type 2A complex"/>
    <property type="evidence" value="ECO:0007669"/>
    <property type="project" value="InterPro"/>
</dbReference>
<dbReference type="GO" id="GO:0019888">
    <property type="term" value="F:protein phosphatase regulator activity"/>
    <property type="evidence" value="ECO:0007669"/>
    <property type="project" value="InterPro"/>
</dbReference>
<evidence type="ECO:0000313" key="1">
    <source>
        <dbReference type="EMBL" id="KAD4888448.1"/>
    </source>
</evidence>
<name>A0A5N6NK12_9ASTR</name>
<dbReference type="InterPro" id="IPR011989">
    <property type="entry name" value="ARM-like"/>
</dbReference>
<dbReference type="Proteomes" id="UP000326396">
    <property type="component" value="Linkage Group LG19"/>
</dbReference>
<dbReference type="Pfam" id="PF05705">
    <property type="entry name" value="DUF829"/>
    <property type="match status" value="1"/>
</dbReference>
<dbReference type="PANTHER" id="PTHR12265:SF11">
    <property type="entry name" value="ALPHA_BETA-HYDROLASES SUPERFAMILY PROTEIN"/>
    <property type="match status" value="1"/>
</dbReference>
<reference evidence="1 2" key="1">
    <citation type="submission" date="2019-05" db="EMBL/GenBank/DDBJ databases">
        <title>Mikania micrantha, genome provides insights into the molecular mechanism of rapid growth.</title>
        <authorList>
            <person name="Liu B."/>
        </authorList>
    </citation>
    <scope>NUCLEOTIDE SEQUENCE [LARGE SCALE GENOMIC DNA]</scope>
    <source>
        <strain evidence="1">NLD-2019</strain>
        <tissue evidence="1">Leaf</tissue>
    </source>
</reference>
<protein>
    <submittedName>
        <fullName evidence="1">Uncharacterized protein</fullName>
    </submittedName>
</protein>
<dbReference type="InterPro" id="IPR008547">
    <property type="entry name" value="DUF829_TMEM53"/>
</dbReference>
<gene>
    <name evidence="1" type="ORF">E3N88_20521</name>
</gene>
<accession>A0A5N6NK12</accession>
<proteinExistence type="predicted"/>
<organism evidence="1 2">
    <name type="scientific">Mikania micrantha</name>
    <name type="common">bitter vine</name>
    <dbReference type="NCBI Taxonomy" id="192012"/>
    <lineage>
        <taxon>Eukaryota</taxon>
        <taxon>Viridiplantae</taxon>
        <taxon>Streptophyta</taxon>
        <taxon>Embryophyta</taxon>
        <taxon>Tracheophyta</taxon>
        <taxon>Spermatophyta</taxon>
        <taxon>Magnoliopsida</taxon>
        <taxon>eudicotyledons</taxon>
        <taxon>Gunneridae</taxon>
        <taxon>Pentapetalae</taxon>
        <taxon>asterids</taxon>
        <taxon>campanulids</taxon>
        <taxon>Asterales</taxon>
        <taxon>Asteraceae</taxon>
        <taxon>Asteroideae</taxon>
        <taxon>Heliantheae alliance</taxon>
        <taxon>Eupatorieae</taxon>
        <taxon>Mikania</taxon>
    </lineage>
</organism>
<dbReference type="InterPro" id="IPR002554">
    <property type="entry name" value="PP2A_B56"/>
</dbReference>
<dbReference type="AlphaFoldDB" id="A0A5N6NK12"/>
<dbReference type="Gene3D" id="1.25.10.10">
    <property type="entry name" value="Leucine-rich Repeat Variant"/>
    <property type="match status" value="1"/>
</dbReference>
<comment type="caution">
    <text evidence="1">The sequence shown here is derived from an EMBL/GenBank/DDBJ whole genome shotgun (WGS) entry which is preliminary data.</text>
</comment>
<dbReference type="Pfam" id="PF01603">
    <property type="entry name" value="B56"/>
    <property type="match status" value="1"/>
</dbReference>